<name>A0A1V4JRD6_PATFA</name>
<evidence type="ECO:0000256" key="2">
    <source>
        <dbReference type="SAM" id="MobiDB-lite"/>
    </source>
</evidence>
<feature type="compositionally biased region" description="Basic and acidic residues" evidence="2">
    <location>
        <begin position="16"/>
        <end position="34"/>
    </location>
</feature>
<dbReference type="Proteomes" id="UP000190648">
    <property type="component" value="Unassembled WGS sequence"/>
</dbReference>
<keyword evidence="1" id="KW-0175">Coiled coil</keyword>
<protein>
    <submittedName>
        <fullName evidence="3">Coiled-coil domain-containing protein 89</fullName>
    </submittedName>
</protein>
<dbReference type="EMBL" id="LSYS01006642">
    <property type="protein sequence ID" value="OPJ74664.1"/>
    <property type="molecule type" value="Genomic_DNA"/>
</dbReference>
<dbReference type="OrthoDB" id="10020070at2759"/>
<keyword evidence="4" id="KW-1185">Reference proteome</keyword>
<dbReference type="PANTHER" id="PTHR34768">
    <property type="entry name" value="COILED-COIL DOMAIN-CONTAINING PROTEIN 89"/>
    <property type="match status" value="1"/>
</dbReference>
<dbReference type="AlphaFoldDB" id="A0A1V4JRD6"/>
<comment type="caution">
    <text evidence="3">The sequence shown here is derived from an EMBL/GenBank/DDBJ whole genome shotgun (WGS) entry which is preliminary data.</text>
</comment>
<dbReference type="PANTHER" id="PTHR34768:SF2">
    <property type="entry name" value="COILED-COIL DOMAIN CONTAINING 89"/>
    <property type="match status" value="1"/>
</dbReference>
<dbReference type="InterPro" id="IPR043450">
    <property type="entry name" value="CCDC89-like"/>
</dbReference>
<reference evidence="3 4" key="1">
    <citation type="submission" date="2016-02" db="EMBL/GenBank/DDBJ databases">
        <title>Band-tailed pigeon sequencing and assembly.</title>
        <authorList>
            <person name="Soares A.E."/>
            <person name="Novak B.J."/>
            <person name="Rice E.S."/>
            <person name="O'Connell B."/>
            <person name="Chang D."/>
            <person name="Weber S."/>
            <person name="Shapiro B."/>
        </authorList>
    </citation>
    <scope>NUCLEOTIDE SEQUENCE [LARGE SCALE GENOMIC DNA]</scope>
    <source>
        <strain evidence="3">BTP2013</strain>
        <tissue evidence="3">Blood</tissue>
    </source>
</reference>
<organism evidence="3 4">
    <name type="scientific">Patagioenas fasciata monilis</name>
    <dbReference type="NCBI Taxonomy" id="372326"/>
    <lineage>
        <taxon>Eukaryota</taxon>
        <taxon>Metazoa</taxon>
        <taxon>Chordata</taxon>
        <taxon>Craniata</taxon>
        <taxon>Vertebrata</taxon>
        <taxon>Euteleostomi</taxon>
        <taxon>Archelosauria</taxon>
        <taxon>Archosauria</taxon>
        <taxon>Dinosauria</taxon>
        <taxon>Saurischia</taxon>
        <taxon>Theropoda</taxon>
        <taxon>Coelurosauria</taxon>
        <taxon>Aves</taxon>
        <taxon>Neognathae</taxon>
        <taxon>Neoaves</taxon>
        <taxon>Columbimorphae</taxon>
        <taxon>Columbiformes</taxon>
        <taxon>Columbidae</taxon>
        <taxon>Patagioenas</taxon>
    </lineage>
</organism>
<feature type="region of interest" description="Disordered" evidence="2">
    <location>
        <begin position="1"/>
        <end position="34"/>
    </location>
</feature>
<evidence type="ECO:0000313" key="4">
    <source>
        <dbReference type="Proteomes" id="UP000190648"/>
    </source>
</evidence>
<evidence type="ECO:0000313" key="3">
    <source>
        <dbReference type="EMBL" id="OPJ74664.1"/>
    </source>
</evidence>
<evidence type="ECO:0000256" key="1">
    <source>
        <dbReference type="ARBA" id="ARBA00023054"/>
    </source>
</evidence>
<gene>
    <name evidence="3" type="primary">CCDC89</name>
    <name evidence="3" type="ORF">AV530_004117</name>
</gene>
<accession>A0A1V4JRD6</accession>
<sequence>MANPRSDSEMGQDMEDLTKGLKELSESPKEKSERALLHSHLEQQHYLICIPKKKADNACKCCRGLEQLNVELHNPRTEDAVKMKSQTQRIQYLEKRFMDLAKNQEQMIQLKTEHRKPYMQL</sequence>
<proteinExistence type="predicted"/>